<dbReference type="SUPFAM" id="SSF53448">
    <property type="entry name" value="Nucleotide-diphospho-sugar transferases"/>
    <property type="match status" value="1"/>
</dbReference>
<dbReference type="SUPFAM" id="SSF53756">
    <property type="entry name" value="UDP-Glycosyltransferase/glycogen phosphorylase"/>
    <property type="match status" value="1"/>
</dbReference>
<dbReference type="Proteomes" id="UP001156856">
    <property type="component" value="Unassembled WGS sequence"/>
</dbReference>
<dbReference type="AlphaFoldDB" id="A0A512JBP9"/>
<evidence type="ECO:0008006" key="8">
    <source>
        <dbReference type="Google" id="ProtNLM"/>
    </source>
</evidence>
<reference evidence="4 6" key="3">
    <citation type="submission" date="2019-07" db="EMBL/GenBank/DDBJ databases">
        <title>Whole genome shotgun sequence of Methylobacterium oxalidis NBRC 107715.</title>
        <authorList>
            <person name="Hosoyama A."/>
            <person name="Uohara A."/>
            <person name="Ohji S."/>
            <person name="Ichikawa N."/>
        </authorList>
    </citation>
    <scope>NUCLEOTIDE SEQUENCE [LARGE SCALE GENOMIC DNA]</scope>
    <source>
        <strain evidence="4 6">NBRC 107715</strain>
    </source>
</reference>
<dbReference type="Pfam" id="PF13692">
    <property type="entry name" value="Glyco_trans_1_4"/>
    <property type="match status" value="1"/>
</dbReference>
<dbReference type="Gene3D" id="3.90.550.10">
    <property type="entry name" value="Spore Coat Polysaccharide Biosynthesis Protein SpsA, Chain A"/>
    <property type="match status" value="1"/>
</dbReference>
<dbReference type="InterPro" id="IPR029044">
    <property type="entry name" value="Nucleotide-diphossugar_trans"/>
</dbReference>
<dbReference type="EMBL" id="BSPK01000039">
    <property type="protein sequence ID" value="GLS64490.1"/>
    <property type="molecule type" value="Genomic_DNA"/>
</dbReference>
<organism evidence="4 6">
    <name type="scientific">Methylobacterium oxalidis</name>
    <dbReference type="NCBI Taxonomy" id="944322"/>
    <lineage>
        <taxon>Bacteria</taxon>
        <taxon>Pseudomonadati</taxon>
        <taxon>Pseudomonadota</taxon>
        <taxon>Alphaproteobacteria</taxon>
        <taxon>Hyphomicrobiales</taxon>
        <taxon>Methylobacteriaceae</taxon>
        <taxon>Methylobacterium</taxon>
    </lineage>
</organism>
<evidence type="ECO:0000256" key="1">
    <source>
        <dbReference type="SAM" id="Coils"/>
    </source>
</evidence>
<evidence type="ECO:0000313" key="5">
    <source>
        <dbReference type="EMBL" id="GLS64490.1"/>
    </source>
</evidence>
<dbReference type="Proteomes" id="UP000321960">
    <property type="component" value="Unassembled WGS sequence"/>
</dbReference>
<keyword evidence="1" id="KW-0175">Coiled coil</keyword>
<dbReference type="CDD" id="cd03801">
    <property type="entry name" value="GT4_PimA-like"/>
    <property type="match status" value="1"/>
</dbReference>
<reference evidence="7" key="2">
    <citation type="journal article" date="2019" name="Int. J. Syst. Evol. Microbiol.">
        <title>The Global Catalogue of Microorganisms (GCM) 10K type strain sequencing project: providing services to taxonomists for standard genome sequencing and annotation.</title>
        <authorList>
            <consortium name="The Broad Institute Genomics Platform"/>
            <consortium name="The Broad Institute Genome Sequencing Center for Infectious Disease"/>
            <person name="Wu L."/>
            <person name="Ma J."/>
        </authorList>
    </citation>
    <scope>NUCLEOTIDE SEQUENCE [LARGE SCALE GENOMIC DNA]</scope>
    <source>
        <strain evidence="7">NBRC 107715</strain>
    </source>
</reference>
<dbReference type="RefSeq" id="WP_147028840.1">
    <property type="nucleotide sequence ID" value="NZ_BJZU01000150.1"/>
</dbReference>
<dbReference type="CDD" id="cd00761">
    <property type="entry name" value="Glyco_tranf_GTA_type"/>
    <property type="match status" value="1"/>
</dbReference>
<feature type="domain" description="Glycosyltransferase 2-like" evidence="2">
    <location>
        <begin position="421"/>
        <end position="547"/>
    </location>
</feature>
<dbReference type="Pfam" id="PF13439">
    <property type="entry name" value="Glyco_transf_4"/>
    <property type="match status" value="1"/>
</dbReference>
<proteinExistence type="predicted"/>
<dbReference type="GO" id="GO:0016758">
    <property type="term" value="F:hexosyltransferase activity"/>
    <property type="evidence" value="ECO:0007669"/>
    <property type="project" value="UniProtKB-ARBA"/>
</dbReference>
<dbReference type="Pfam" id="PF00535">
    <property type="entry name" value="Glycos_transf_2"/>
    <property type="match status" value="1"/>
</dbReference>
<dbReference type="InterPro" id="IPR028098">
    <property type="entry name" value="Glyco_trans_4-like_N"/>
</dbReference>
<reference evidence="5" key="4">
    <citation type="submission" date="2023-01" db="EMBL/GenBank/DDBJ databases">
        <title>Draft genome sequence of Methylobacterium oxalidis strain NBRC 107715.</title>
        <authorList>
            <person name="Sun Q."/>
            <person name="Mori K."/>
        </authorList>
    </citation>
    <scope>NUCLEOTIDE SEQUENCE</scope>
    <source>
        <strain evidence="5">NBRC 107715</strain>
    </source>
</reference>
<protein>
    <recommendedName>
        <fullName evidence="8">Glycosyltransferase 2-like domain-containing protein</fullName>
    </recommendedName>
</protein>
<accession>A0A512JBP9</accession>
<dbReference type="OrthoDB" id="9801954at2"/>
<evidence type="ECO:0000259" key="3">
    <source>
        <dbReference type="Pfam" id="PF13439"/>
    </source>
</evidence>
<sequence length="748" mass="83699">MKICIATPDIIGPIKNGGVGTACTALAQALSAAGHDVDLFYTSVYYESGNFAEWYAYYAKLGIKLVSLDIASTPPVHPSPTASGDDVTAQSYHVYESLKSSSYDIIHFVDLRGLGYFTALAKHQGLCLARTRIFVTVHGPTLWSRFANAGTLDDITYLIRDRMERRLIEYADLLVTPSKYMKRWLEDNKWILPKQTISLPNLLPGSSSITTKRFERYRDGKLTELVFFGRMEPRKGLLLFCDAIDRIDGKLDPSITVTFLGKLGNQYSIEDIHRRASRWRRAVALQTGFDTFKAIEYLQVPGRLAVLAAIQDNSPYTVLECLYHKIPFIATEVGGSSELVADAYHEATFFQPTPADLADRILTVSKADILLRAEPAFDFDRIRRQHLALYETCSTNPNGTTRQQPAKPKAKPLITVNLLHYERPARLIQALKSIEAQDYDHVELIIVDNSSRSSSTIECLKSIESGTRRYPTEIIRMQENFYEPYSRNSGAARARGKYVLFMDDDNVAKPHELSTFCSVAEQTKFDVLTCFADQFVGDEPPKRSTDAVRRFVTMGDFGPLGILMNGYGDLNCFVNREKFLETGGFVVDGRFNHAEDWRFFVKAHTGGLRIGAVPEALFWYRVGTESPGINWRTQDRGGALDRAARIYLGEKVTEDGMFSRLAQGLFWRAVELERERKAAAAELEAALQKQTQLAELIQQMADTSAVLRNDLSSVIGFITGSLKSKPGSFDEETDRALAALERFSAGGV</sequence>
<keyword evidence="7" id="KW-1185">Reference proteome</keyword>
<name>A0A512JBP9_9HYPH</name>
<feature type="coiled-coil region" evidence="1">
    <location>
        <begin position="669"/>
        <end position="700"/>
    </location>
</feature>
<evidence type="ECO:0000313" key="7">
    <source>
        <dbReference type="Proteomes" id="UP001156856"/>
    </source>
</evidence>
<evidence type="ECO:0000313" key="6">
    <source>
        <dbReference type="Proteomes" id="UP000321960"/>
    </source>
</evidence>
<dbReference type="PANTHER" id="PTHR22916">
    <property type="entry name" value="GLYCOSYLTRANSFERASE"/>
    <property type="match status" value="1"/>
</dbReference>
<comment type="caution">
    <text evidence="4">The sequence shown here is derived from an EMBL/GenBank/DDBJ whole genome shotgun (WGS) entry which is preliminary data.</text>
</comment>
<dbReference type="Gene3D" id="3.40.50.2000">
    <property type="entry name" value="Glycogen Phosphorylase B"/>
    <property type="match status" value="2"/>
</dbReference>
<feature type="domain" description="Glycosyltransferase subfamily 4-like N-terminal" evidence="3">
    <location>
        <begin position="17"/>
        <end position="191"/>
    </location>
</feature>
<dbReference type="InterPro" id="IPR001173">
    <property type="entry name" value="Glyco_trans_2-like"/>
</dbReference>
<evidence type="ECO:0000313" key="4">
    <source>
        <dbReference type="EMBL" id="GEP07380.1"/>
    </source>
</evidence>
<gene>
    <name evidence="5" type="ORF">GCM10007888_28710</name>
    <name evidence="4" type="ORF">MOX02_54180</name>
</gene>
<dbReference type="EMBL" id="BJZU01000150">
    <property type="protein sequence ID" value="GEP07380.1"/>
    <property type="molecule type" value="Genomic_DNA"/>
</dbReference>
<dbReference type="PANTHER" id="PTHR22916:SF3">
    <property type="entry name" value="UDP-GLCNAC:BETAGAL BETA-1,3-N-ACETYLGLUCOSAMINYLTRANSFERASE-LIKE PROTEIN 1"/>
    <property type="match status" value="1"/>
</dbReference>
<reference evidence="5" key="1">
    <citation type="journal article" date="2014" name="Int. J. Syst. Evol. Microbiol.">
        <title>Complete genome of a new Firmicutes species belonging to the dominant human colonic microbiota ('Ruminococcus bicirculans') reveals two chromosomes and a selective capacity to utilize plant glucans.</title>
        <authorList>
            <consortium name="NISC Comparative Sequencing Program"/>
            <person name="Wegmann U."/>
            <person name="Louis P."/>
            <person name="Goesmann A."/>
            <person name="Henrissat B."/>
            <person name="Duncan S.H."/>
            <person name="Flint H.J."/>
        </authorList>
    </citation>
    <scope>NUCLEOTIDE SEQUENCE</scope>
    <source>
        <strain evidence="5">NBRC 107715</strain>
    </source>
</reference>
<evidence type="ECO:0000259" key="2">
    <source>
        <dbReference type="Pfam" id="PF00535"/>
    </source>
</evidence>